<evidence type="ECO:0000313" key="2">
    <source>
        <dbReference type="Proteomes" id="UP000436468"/>
    </source>
</evidence>
<name>A0A844SWV4_9BRAD</name>
<accession>A0A844SWV4</accession>
<proteinExistence type="predicted"/>
<organism evidence="1 2">
    <name type="scientific">Bradyrhizobium pachyrhizi</name>
    <dbReference type="NCBI Taxonomy" id="280333"/>
    <lineage>
        <taxon>Bacteria</taxon>
        <taxon>Pseudomonadati</taxon>
        <taxon>Pseudomonadota</taxon>
        <taxon>Alphaproteobacteria</taxon>
        <taxon>Hyphomicrobiales</taxon>
        <taxon>Nitrobacteraceae</taxon>
        <taxon>Bradyrhizobium</taxon>
    </lineage>
</organism>
<comment type="caution">
    <text evidence="1">The sequence shown here is derived from an EMBL/GenBank/DDBJ whole genome shotgun (WGS) entry which is preliminary data.</text>
</comment>
<dbReference type="RefSeq" id="WP_157346601.1">
    <property type="nucleotide sequence ID" value="NZ_WQNF01000020.1"/>
</dbReference>
<keyword evidence="2" id="KW-1185">Reference proteome</keyword>
<reference evidence="1 2" key="1">
    <citation type="submission" date="2019-12" db="EMBL/GenBank/DDBJ databases">
        <title>Draft genome sequences Bradyrhizobium cajani AMBPC1010, Bradyrhizobium pachyrhizi AMBPC1040 and Bradyrhizobium yuanmingense ALSPC3051, three plant growth promoting strains isolated from nodules of Cajanus cajan L. in Dominican Republic.</title>
        <authorList>
            <person name="Flores-Felix J.D."/>
            <person name="Araujo J."/>
            <person name="Diaz-Alcantara C."/>
            <person name="Gonzalez-Andres F."/>
            <person name="Velazquez E."/>
        </authorList>
    </citation>
    <scope>NUCLEOTIDE SEQUENCE [LARGE SCALE GENOMIC DNA]</scope>
    <source>
        <strain evidence="1 2">1040</strain>
    </source>
</reference>
<dbReference type="AlphaFoldDB" id="A0A844SWV4"/>
<protein>
    <submittedName>
        <fullName evidence="1">Uncharacterized protein</fullName>
    </submittedName>
</protein>
<gene>
    <name evidence="1" type="ORF">GPL21_25030</name>
</gene>
<sequence length="134" mass="15268">MSFYVVVYTAAHLIGAVSTPLDLDQSAATTDHWTERNSHNGDDDYTFACEEHDKRPKRQTKINLTDRRFFESYCLSNQLSCEDLPNGHRVYPGLRCETTYVSGTENTLHPKIVRDTCGRAAAFKQLRAAKEKRP</sequence>
<dbReference type="EMBL" id="WQNF01000020">
    <property type="protein sequence ID" value="MVT68364.1"/>
    <property type="molecule type" value="Genomic_DNA"/>
</dbReference>
<evidence type="ECO:0000313" key="1">
    <source>
        <dbReference type="EMBL" id="MVT68364.1"/>
    </source>
</evidence>
<dbReference type="Proteomes" id="UP000436468">
    <property type="component" value="Unassembled WGS sequence"/>
</dbReference>